<dbReference type="GO" id="GO:0000307">
    <property type="term" value="C:cyclin-dependent protein kinase holoenzyme complex"/>
    <property type="evidence" value="ECO:0007669"/>
    <property type="project" value="TreeGrafter"/>
</dbReference>
<dbReference type="Pfam" id="PF00134">
    <property type="entry name" value="Cyclin_N"/>
    <property type="match status" value="1"/>
</dbReference>
<dbReference type="AlphaFoldDB" id="A0A0N5ASC5"/>
<dbReference type="GO" id="GO:0005634">
    <property type="term" value="C:nucleus"/>
    <property type="evidence" value="ECO:0007669"/>
    <property type="project" value="TreeGrafter"/>
</dbReference>
<evidence type="ECO:0000256" key="1">
    <source>
        <dbReference type="ARBA" id="ARBA00038508"/>
    </source>
</evidence>
<keyword evidence="5" id="KW-1185">Reference proteome</keyword>
<dbReference type="CDD" id="cd20557">
    <property type="entry name" value="CYCLIN_ScPCL1-like"/>
    <property type="match status" value="1"/>
</dbReference>
<organism evidence="5 6">
    <name type="scientific">Syphacia muris</name>
    <dbReference type="NCBI Taxonomy" id="451379"/>
    <lineage>
        <taxon>Eukaryota</taxon>
        <taxon>Metazoa</taxon>
        <taxon>Ecdysozoa</taxon>
        <taxon>Nematoda</taxon>
        <taxon>Chromadorea</taxon>
        <taxon>Rhabditida</taxon>
        <taxon>Spirurina</taxon>
        <taxon>Oxyuridomorpha</taxon>
        <taxon>Oxyuroidea</taxon>
        <taxon>Oxyuridae</taxon>
        <taxon>Syphacia</taxon>
    </lineage>
</organism>
<comment type="similarity">
    <text evidence="1">Belongs to the CNPPD1 family.</text>
</comment>
<dbReference type="GO" id="GO:0016538">
    <property type="term" value="F:cyclin-dependent protein serine/threonine kinase regulator activity"/>
    <property type="evidence" value="ECO:0007669"/>
    <property type="project" value="TreeGrafter"/>
</dbReference>
<dbReference type="InterPro" id="IPR006671">
    <property type="entry name" value="Cyclin_N"/>
</dbReference>
<keyword evidence="3" id="KW-1133">Transmembrane helix</keyword>
<keyword evidence="3" id="KW-0472">Membrane</keyword>
<evidence type="ECO:0000256" key="2">
    <source>
        <dbReference type="ARBA" id="ARBA00040808"/>
    </source>
</evidence>
<name>A0A0N5ASC5_9BILA</name>
<dbReference type="InterPro" id="IPR013922">
    <property type="entry name" value="Cyclin_PHO80-like"/>
</dbReference>
<dbReference type="SUPFAM" id="SSF47954">
    <property type="entry name" value="Cyclin-like"/>
    <property type="match status" value="1"/>
</dbReference>
<evidence type="ECO:0000259" key="4">
    <source>
        <dbReference type="Pfam" id="PF00134"/>
    </source>
</evidence>
<evidence type="ECO:0000313" key="5">
    <source>
        <dbReference type="Proteomes" id="UP000046393"/>
    </source>
</evidence>
<sequence length="182" mass="21001">MTLDFFSNGCVDPCTFLVAMVYIDRVRLADKNYFESSDPNDIYLSALVIASKFLYDGGLEEFVYNDEWAASASTSLDRVNELELKILDSWNINVDEKEFEDVLREAEYWVARNALKRGFFTYNEASILSSKMCLIDEVLVPLIAVLTSLFIAYSVVVLILPFVYCVCYEISYFSFLFLKLYF</sequence>
<feature type="transmembrane region" description="Helical" evidence="3">
    <location>
        <begin position="138"/>
        <end position="164"/>
    </location>
</feature>
<keyword evidence="3" id="KW-0812">Transmembrane</keyword>
<dbReference type="STRING" id="451379.A0A0N5ASC5"/>
<protein>
    <recommendedName>
        <fullName evidence="2">Protein CNPPD1</fullName>
    </recommendedName>
</protein>
<dbReference type="InterPro" id="IPR036915">
    <property type="entry name" value="Cyclin-like_sf"/>
</dbReference>
<dbReference type="GO" id="GO:0019901">
    <property type="term" value="F:protein kinase binding"/>
    <property type="evidence" value="ECO:0007669"/>
    <property type="project" value="InterPro"/>
</dbReference>
<proteinExistence type="inferred from homology"/>
<dbReference type="PANTHER" id="PTHR15615">
    <property type="match status" value="1"/>
</dbReference>
<accession>A0A0N5ASC5</accession>
<dbReference type="Gene3D" id="1.10.472.10">
    <property type="entry name" value="Cyclin-like"/>
    <property type="match status" value="1"/>
</dbReference>
<dbReference type="PANTHER" id="PTHR15615:SF108">
    <property type="entry name" value="PROTEIN CNPPD1"/>
    <property type="match status" value="1"/>
</dbReference>
<dbReference type="Proteomes" id="UP000046393">
    <property type="component" value="Unplaced"/>
</dbReference>
<feature type="domain" description="Cyclin N-terminal" evidence="4">
    <location>
        <begin position="11"/>
        <end position="91"/>
    </location>
</feature>
<evidence type="ECO:0000256" key="3">
    <source>
        <dbReference type="SAM" id="Phobius"/>
    </source>
</evidence>
<dbReference type="WBParaSite" id="SMUV_0000768401-mRNA-1">
    <property type="protein sequence ID" value="SMUV_0000768401-mRNA-1"/>
    <property type="gene ID" value="SMUV_0000768401"/>
</dbReference>
<evidence type="ECO:0000313" key="6">
    <source>
        <dbReference type="WBParaSite" id="SMUV_0000768401-mRNA-1"/>
    </source>
</evidence>
<reference evidence="6" key="1">
    <citation type="submission" date="2017-02" db="UniProtKB">
        <authorList>
            <consortium name="WormBaseParasite"/>
        </authorList>
    </citation>
    <scope>IDENTIFICATION</scope>
</reference>